<dbReference type="SUPFAM" id="SSF160631">
    <property type="entry name" value="SMI1/KNR4-like"/>
    <property type="match status" value="1"/>
</dbReference>
<evidence type="ECO:0000313" key="3">
    <source>
        <dbReference type="Proteomes" id="UP000621266"/>
    </source>
</evidence>
<evidence type="ECO:0000259" key="1">
    <source>
        <dbReference type="Pfam" id="PF09346"/>
    </source>
</evidence>
<sequence>MHPAVEQLIRLLPPVAAPSPRDWEPVEQALGTPLPEDYKQLVDHFGGGVFDETFWLLEPGCSDPDYDLLAVTEEREEVLADLWKGAETKPRLLEPEGTRLIPWAYVEGSGAHLYWLIAPGRPPEDWTVMINEGRGPEWEHHPLPCARFLLDSMTGALASPMFQEFPPEEHQFDANADIL</sequence>
<reference evidence="2 3" key="1">
    <citation type="submission" date="2019-10" db="EMBL/GenBank/DDBJ databases">
        <title>Streptomyces tenebrisbrunneis sp.nov., an endogenous actinomycete isolated from of Lycium ruthenicum.</title>
        <authorList>
            <person name="Ma L."/>
        </authorList>
    </citation>
    <scope>NUCLEOTIDE SEQUENCE [LARGE SCALE GENOMIC DNA]</scope>
    <source>
        <strain evidence="2 3">TRM 66187</strain>
    </source>
</reference>
<evidence type="ECO:0000313" key="2">
    <source>
        <dbReference type="EMBL" id="KAF4407668.1"/>
    </source>
</evidence>
<name>A0ABQ7FI93_9ACTN</name>
<dbReference type="Pfam" id="PF09346">
    <property type="entry name" value="SMI1_KNR4"/>
    <property type="match status" value="1"/>
</dbReference>
<accession>A0ABQ7FI93</accession>
<feature type="domain" description="Knr4/Smi1-like" evidence="1">
    <location>
        <begin position="18"/>
        <end position="74"/>
    </location>
</feature>
<proteinExistence type="predicted"/>
<protein>
    <submittedName>
        <fullName evidence="2">SMI1/KNR4 family protein</fullName>
    </submittedName>
</protein>
<dbReference type="Gene3D" id="3.40.1580.10">
    <property type="entry name" value="SMI1/KNR4-like"/>
    <property type="match status" value="1"/>
</dbReference>
<keyword evidence="3" id="KW-1185">Reference proteome</keyword>
<dbReference type="InterPro" id="IPR018958">
    <property type="entry name" value="Knr4/Smi1-like_dom"/>
</dbReference>
<dbReference type="EMBL" id="WHPN01000303">
    <property type="protein sequence ID" value="KAF4407668.1"/>
    <property type="molecule type" value="Genomic_DNA"/>
</dbReference>
<gene>
    <name evidence="2" type="ORF">GCU69_18530</name>
</gene>
<organism evidence="2 3">
    <name type="scientific">Streptomyces lycii</name>
    <dbReference type="NCBI Taxonomy" id="2654337"/>
    <lineage>
        <taxon>Bacteria</taxon>
        <taxon>Bacillati</taxon>
        <taxon>Actinomycetota</taxon>
        <taxon>Actinomycetes</taxon>
        <taxon>Kitasatosporales</taxon>
        <taxon>Streptomycetaceae</taxon>
        <taxon>Streptomyces</taxon>
    </lineage>
</organism>
<dbReference type="RefSeq" id="WP_156206643.1">
    <property type="nucleotide sequence ID" value="NZ_WHPN01000303.1"/>
</dbReference>
<dbReference type="InterPro" id="IPR037883">
    <property type="entry name" value="Knr4/Smi1-like_sf"/>
</dbReference>
<dbReference type="Proteomes" id="UP000621266">
    <property type="component" value="Unassembled WGS sequence"/>
</dbReference>
<comment type="caution">
    <text evidence="2">The sequence shown here is derived from an EMBL/GenBank/DDBJ whole genome shotgun (WGS) entry which is preliminary data.</text>
</comment>